<reference evidence="10 11" key="1">
    <citation type="journal article" date="2012" name="Eukaryot. Cell">
        <title>Draft genome sequence of Wickerhamomyces ciferrii NRRL Y-1031 F-60-10.</title>
        <authorList>
            <person name="Schneider J."/>
            <person name="Andrea H."/>
            <person name="Blom J."/>
            <person name="Jaenicke S."/>
            <person name="Ruckert C."/>
            <person name="Schorsch C."/>
            <person name="Szczepanowski R."/>
            <person name="Farwick M."/>
            <person name="Goesmann A."/>
            <person name="Puhler A."/>
            <person name="Schaffer S."/>
            <person name="Tauch A."/>
            <person name="Kohler T."/>
            <person name="Brinkrolf K."/>
        </authorList>
    </citation>
    <scope>NUCLEOTIDE SEQUENCE [LARGE SCALE GENOMIC DNA]</scope>
    <source>
        <strain evidence="11">ATCC 14091 / BCRC 22168 / CBS 111 / JCM 3599 / NBRC 0793 / NRRL Y-1031 F-60-10</strain>
    </source>
</reference>
<dbReference type="Gene3D" id="4.10.240.10">
    <property type="entry name" value="Zn(2)-C6 fungal-type DNA-binding domain"/>
    <property type="match status" value="1"/>
</dbReference>
<dbReference type="CDD" id="cd12148">
    <property type="entry name" value="fungal_TF_MHR"/>
    <property type="match status" value="1"/>
</dbReference>
<evidence type="ECO:0000256" key="3">
    <source>
        <dbReference type="ARBA" id="ARBA00022833"/>
    </source>
</evidence>
<dbReference type="SUPFAM" id="SSF57701">
    <property type="entry name" value="Zn2/Cys6 DNA-binding domain"/>
    <property type="match status" value="1"/>
</dbReference>
<evidence type="ECO:0000256" key="1">
    <source>
        <dbReference type="ARBA" id="ARBA00004123"/>
    </source>
</evidence>
<comment type="subcellular location">
    <subcellularLocation>
        <location evidence="1">Nucleus</location>
    </subcellularLocation>
</comment>
<feature type="domain" description="Zn(2)-C6 fungal-type" evidence="9">
    <location>
        <begin position="13"/>
        <end position="42"/>
    </location>
</feature>
<keyword evidence="3" id="KW-0862">Zinc</keyword>
<dbReference type="PROSITE" id="PS00463">
    <property type="entry name" value="ZN2_CY6_FUNGAL_1"/>
    <property type="match status" value="1"/>
</dbReference>
<keyword evidence="6" id="KW-0804">Transcription</keyword>
<gene>
    <name evidence="10" type="ORF">BN7_2353</name>
</gene>
<feature type="region of interest" description="Disordered" evidence="8">
    <location>
        <begin position="683"/>
        <end position="708"/>
    </location>
</feature>
<organism evidence="10 11">
    <name type="scientific">Wickerhamomyces ciferrii (strain ATCC 14091 / BCRC 22168 / CBS 111 / JCM 3599 / NBRC 0793 / NRRL Y-1031 F-60-10)</name>
    <name type="common">Yeast</name>
    <name type="synonym">Pichia ciferrii</name>
    <dbReference type="NCBI Taxonomy" id="1206466"/>
    <lineage>
        <taxon>Eukaryota</taxon>
        <taxon>Fungi</taxon>
        <taxon>Dikarya</taxon>
        <taxon>Ascomycota</taxon>
        <taxon>Saccharomycotina</taxon>
        <taxon>Saccharomycetes</taxon>
        <taxon>Phaffomycetales</taxon>
        <taxon>Wickerhamomycetaceae</taxon>
        <taxon>Wickerhamomyces</taxon>
    </lineage>
</organism>
<evidence type="ECO:0000259" key="9">
    <source>
        <dbReference type="PROSITE" id="PS50048"/>
    </source>
</evidence>
<evidence type="ECO:0000256" key="5">
    <source>
        <dbReference type="ARBA" id="ARBA00023125"/>
    </source>
</evidence>
<sequence>MEDKSDYKVQQSSCVVCREKKRKCNGKNPCSNCIRFKSNCIYQTLSDRRRRKYHTDYVDFLEVKVDTIEKFIKEFVKDDLELTNLMSERLKNLSQYANDEDMTIPRKPLTDDMKLGDKDQGIIDDLLTATDQLRLNDDDYDYGACPGGGGNGGGGIGGNGIEGADVKQYTTELQDLIDQNLDLISSSSTPISIIGSNLVFRDQSFAQQLIDLFEENFAIHSMSLKYMIPTLKSTNYNYSTNPTFHLFQTIVFGIASIYSVHQQNEFFTKLFIFKARDSLMNITMKSKVDIYIVLSLYLLSCYELGQGNLHQSYLFNSMACSNTQHLGLHISYDDNDEENLNSAPKSSPLNQSILWSVCLQDRIITSLVQVPSVIHFKRIISPFYKIETINTMDFHIAELCFGYLSRLWYIYDRFTDQIFSINFDIGDTSNKEKVLLMALKTLKELLNSLPIQLRLNSLNFDNNNQIDINNQNLFILIFNINYQVAVLQLNKIFIKDIPHMTRKSTVEASIKAGNLISILNKYLDLNFFTIDKLPYNLDNLIHTVALVILEEINNDNNYPFEQEQTPQLPETNFLNQDLIFNSFSSQEPTLQQVNEFQLFDEQFPMYGLNPFEKNSLQQEQQGQQINQSFIPNFFQNFIPPSPQPPTYFKQQIPQIPSQIPSQIQPQTALQQFELHYQFNGFEQPTQQEKERRYTNSSNDIPPLSEEFY</sequence>
<dbReference type="GO" id="GO:0005634">
    <property type="term" value="C:nucleus"/>
    <property type="evidence" value="ECO:0007669"/>
    <property type="project" value="UniProtKB-SubCell"/>
</dbReference>
<dbReference type="STRING" id="1206466.K0KN81"/>
<dbReference type="InterPro" id="IPR036864">
    <property type="entry name" value="Zn2-C6_fun-type_DNA-bd_sf"/>
</dbReference>
<dbReference type="GO" id="GO:0006351">
    <property type="term" value="P:DNA-templated transcription"/>
    <property type="evidence" value="ECO:0007669"/>
    <property type="project" value="InterPro"/>
</dbReference>
<keyword evidence="4" id="KW-0805">Transcription regulation</keyword>
<keyword evidence="2" id="KW-0479">Metal-binding</keyword>
<proteinExistence type="predicted"/>
<dbReference type="Proteomes" id="UP000009328">
    <property type="component" value="Unassembled WGS sequence"/>
</dbReference>
<dbReference type="PANTHER" id="PTHR31313">
    <property type="entry name" value="TY1 ENHANCER ACTIVATOR"/>
    <property type="match status" value="1"/>
</dbReference>
<evidence type="ECO:0000256" key="6">
    <source>
        <dbReference type="ARBA" id="ARBA00023163"/>
    </source>
</evidence>
<dbReference type="eggNOG" id="ENOG502SK7E">
    <property type="taxonomic scope" value="Eukaryota"/>
</dbReference>
<dbReference type="InParanoid" id="K0KN81"/>
<dbReference type="PANTHER" id="PTHR31313:SF81">
    <property type="entry name" value="TY1 ENHANCER ACTIVATOR"/>
    <property type="match status" value="1"/>
</dbReference>
<evidence type="ECO:0000313" key="11">
    <source>
        <dbReference type="Proteomes" id="UP000009328"/>
    </source>
</evidence>
<evidence type="ECO:0000313" key="10">
    <source>
        <dbReference type="EMBL" id="CCH42809.1"/>
    </source>
</evidence>
<keyword evidence="11" id="KW-1185">Reference proteome</keyword>
<dbReference type="Pfam" id="PF00172">
    <property type="entry name" value="Zn_clus"/>
    <property type="match status" value="1"/>
</dbReference>
<dbReference type="GO" id="GO:0008270">
    <property type="term" value="F:zinc ion binding"/>
    <property type="evidence" value="ECO:0007669"/>
    <property type="project" value="InterPro"/>
</dbReference>
<name>K0KN81_WICCF</name>
<dbReference type="CDD" id="cd00067">
    <property type="entry name" value="GAL4"/>
    <property type="match status" value="1"/>
</dbReference>
<dbReference type="SMART" id="SM00066">
    <property type="entry name" value="GAL4"/>
    <property type="match status" value="1"/>
</dbReference>
<dbReference type="PROSITE" id="PS50048">
    <property type="entry name" value="ZN2_CY6_FUNGAL_2"/>
    <property type="match status" value="1"/>
</dbReference>
<keyword evidence="7" id="KW-0539">Nucleus</keyword>
<dbReference type="HOGENOM" id="CLU_014921_2_0_1"/>
<dbReference type="InterPro" id="IPR051615">
    <property type="entry name" value="Transcr_Regulatory_Elem"/>
</dbReference>
<evidence type="ECO:0000256" key="7">
    <source>
        <dbReference type="ARBA" id="ARBA00023242"/>
    </source>
</evidence>
<protein>
    <submittedName>
        <fullName evidence="10">Transcriptional regulatory protein</fullName>
    </submittedName>
</protein>
<dbReference type="GO" id="GO:0000981">
    <property type="term" value="F:DNA-binding transcription factor activity, RNA polymerase II-specific"/>
    <property type="evidence" value="ECO:0007669"/>
    <property type="project" value="InterPro"/>
</dbReference>
<evidence type="ECO:0000256" key="4">
    <source>
        <dbReference type="ARBA" id="ARBA00023015"/>
    </source>
</evidence>
<dbReference type="InterPro" id="IPR007219">
    <property type="entry name" value="XnlR_reg_dom"/>
</dbReference>
<dbReference type="GO" id="GO:0003677">
    <property type="term" value="F:DNA binding"/>
    <property type="evidence" value="ECO:0007669"/>
    <property type="project" value="UniProtKB-KW"/>
</dbReference>
<dbReference type="InterPro" id="IPR001138">
    <property type="entry name" value="Zn2Cys6_DnaBD"/>
</dbReference>
<evidence type="ECO:0000256" key="2">
    <source>
        <dbReference type="ARBA" id="ARBA00022723"/>
    </source>
</evidence>
<dbReference type="EMBL" id="CAIF01000053">
    <property type="protein sequence ID" value="CCH42809.1"/>
    <property type="molecule type" value="Genomic_DNA"/>
</dbReference>
<comment type="caution">
    <text evidence="10">The sequence shown here is derived from an EMBL/GenBank/DDBJ whole genome shotgun (WGS) entry which is preliminary data.</text>
</comment>
<evidence type="ECO:0000256" key="8">
    <source>
        <dbReference type="SAM" id="MobiDB-lite"/>
    </source>
</evidence>
<dbReference type="AlphaFoldDB" id="K0KN81"/>
<accession>K0KN81</accession>
<keyword evidence="5" id="KW-0238">DNA-binding</keyword>
<dbReference type="Pfam" id="PF04082">
    <property type="entry name" value="Fungal_trans"/>
    <property type="match status" value="1"/>
</dbReference>